<organism evidence="4 5">
    <name type="scientific">Acidisarcina polymorpha</name>
    <dbReference type="NCBI Taxonomy" id="2211140"/>
    <lineage>
        <taxon>Bacteria</taxon>
        <taxon>Pseudomonadati</taxon>
        <taxon>Acidobacteriota</taxon>
        <taxon>Terriglobia</taxon>
        <taxon>Terriglobales</taxon>
        <taxon>Acidobacteriaceae</taxon>
        <taxon>Acidisarcina</taxon>
    </lineage>
</organism>
<evidence type="ECO:0000259" key="3">
    <source>
        <dbReference type="Pfam" id="PF13435"/>
    </source>
</evidence>
<dbReference type="AlphaFoldDB" id="A0A2Z5G714"/>
<evidence type="ECO:0000313" key="5">
    <source>
        <dbReference type="Proteomes" id="UP000253606"/>
    </source>
</evidence>
<dbReference type="PANTHER" id="PTHR35038:SF8">
    <property type="entry name" value="C-TYPE POLYHEME CYTOCHROME OMCC"/>
    <property type="match status" value="1"/>
</dbReference>
<dbReference type="InterPro" id="IPR051829">
    <property type="entry name" value="Multiheme_Cytochr_ET"/>
</dbReference>
<dbReference type="PANTHER" id="PTHR35038">
    <property type="entry name" value="DISSIMILATORY SULFITE REDUCTASE SIRA"/>
    <property type="match status" value="1"/>
</dbReference>
<name>A0A2Z5G714_9BACT</name>
<evidence type="ECO:0000313" key="4">
    <source>
        <dbReference type="EMBL" id="AXC14346.1"/>
    </source>
</evidence>
<evidence type="ECO:0000256" key="2">
    <source>
        <dbReference type="SAM" id="SignalP"/>
    </source>
</evidence>
<dbReference type="Gene3D" id="1.10.1130.10">
    <property type="entry name" value="Flavocytochrome C3, Chain A"/>
    <property type="match status" value="1"/>
</dbReference>
<accession>A0A2Z5G714</accession>
<dbReference type="Pfam" id="PF13435">
    <property type="entry name" value="Cytochrome_C554"/>
    <property type="match status" value="1"/>
</dbReference>
<sequence length="406" mass="44134">MRWRCDPRQFALILFCLATFLPVSSETAENPASLKLAAQRPGWAGDAACAACHREVSESYSHTAHHLTSQIAGPRSILGSFRPGGNILTISDPSVRPSQPAFYFDMEERAGKFTETAVTGWGKDLLKKTESIDLVTGSGARGQTYLYWQGDQLFELPVSYWRDGNRWVNSPGFVDGTANFSRPVNPGCLECHATYIRPLSSEVTTNSYEKDSLVTGIACETCHGPGAGHVARYAASAARRAELPQDTILNPAKFSRDRQVDACAYCHSGLQREAVAPAFSFVPGKPLTDFFKPLPVAASEHPDVHGNQVGLLERSRCYQSSPSMSCATCHDTHTGEKAAASYSSKCLSCHLWTACGVSKKIGHSIVSNCIDCHMPAETTNVIVSETSGQVVRAKMRNHWIKVYPGG</sequence>
<dbReference type="RefSeq" id="WP_161557531.1">
    <property type="nucleotide sequence ID" value="NZ_CP030840.1"/>
</dbReference>
<dbReference type="Proteomes" id="UP000253606">
    <property type="component" value="Chromosome"/>
</dbReference>
<feature type="chain" id="PRO_5016271781" description="Cytochrome c-552/4 domain-containing protein" evidence="2">
    <location>
        <begin position="29"/>
        <end position="406"/>
    </location>
</feature>
<dbReference type="EMBL" id="CP030840">
    <property type="protein sequence ID" value="AXC14346.1"/>
    <property type="molecule type" value="Genomic_DNA"/>
</dbReference>
<dbReference type="KEGG" id="abas:ACPOL_5090"/>
<gene>
    <name evidence="4" type="ORF">ACPOL_5090</name>
</gene>
<protein>
    <recommendedName>
        <fullName evidence="3">Cytochrome c-552/4 domain-containing protein</fullName>
    </recommendedName>
</protein>
<dbReference type="InterPro" id="IPR023155">
    <property type="entry name" value="Cyt_c-552/4"/>
</dbReference>
<proteinExistence type="predicted"/>
<feature type="signal peptide" evidence="2">
    <location>
        <begin position="1"/>
        <end position="28"/>
    </location>
</feature>
<evidence type="ECO:0000256" key="1">
    <source>
        <dbReference type="ARBA" id="ARBA00022729"/>
    </source>
</evidence>
<keyword evidence="5" id="KW-1185">Reference proteome</keyword>
<dbReference type="SUPFAM" id="SSF48695">
    <property type="entry name" value="Multiheme cytochromes"/>
    <property type="match status" value="1"/>
</dbReference>
<dbReference type="InterPro" id="IPR036280">
    <property type="entry name" value="Multihaem_cyt_sf"/>
</dbReference>
<reference evidence="4 5" key="1">
    <citation type="journal article" date="2018" name="Front. Microbiol.">
        <title>Hydrolytic Capabilities as a Key to Environmental Success: Chitinolytic and Cellulolytic Acidobacteria From Acidic Sub-arctic Soils and Boreal Peatlands.</title>
        <authorList>
            <person name="Belova S.E."/>
            <person name="Ravin N.V."/>
            <person name="Pankratov T.A."/>
            <person name="Rakitin A.L."/>
            <person name="Ivanova A.A."/>
            <person name="Beletsky A.V."/>
            <person name="Mardanov A.V."/>
            <person name="Sinninghe Damste J.S."/>
            <person name="Dedysh S.N."/>
        </authorList>
    </citation>
    <scope>NUCLEOTIDE SEQUENCE [LARGE SCALE GENOMIC DNA]</scope>
    <source>
        <strain evidence="4 5">SBC82</strain>
    </source>
</reference>
<keyword evidence="1 2" id="KW-0732">Signal</keyword>
<feature type="domain" description="Cytochrome c-552/4" evidence="3">
    <location>
        <begin position="184"/>
        <end position="224"/>
    </location>
</feature>